<dbReference type="Pfam" id="PF06966">
    <property type="entry name" value="DUF1295"/>
    <property type="match status" value="1"/>
</dbReference>
<evidence type="ECO:0000313" key="2">
    <source>
        <dbReference type="EMBL" id="RVT92008.1"/>
    </source>
</evidence>
<dbReference type="GO" id="GO:0016020">
    <property type="term" value="C:membrane"/>
    <property type="evidence" value="ECO:0007669"/>
    <property type="project" value="TreeGrafter"/>
</dbReference>
<dbReference type="OrthoDB" id="9779233at2"/>
<keyword evidence="1" id="KW-1133">Transmembrane helix</keyword>
<gene>
    <name evidence="2" type="ORF">EOD42_19930</name>
</gene>
<keyword evidence="1" id="KW-0812">Transmembrane</keyword>
<name>A0A437M2U5_9PROT</name>
<sequence>MIGPLLAGWAALSLVMALAWQVQRRLGNAGWVDAFWTFGLGGTGTALALLAGNGARRFLVAGLIAAWALRLGLHIAARTRGAPEDSRYAGFRQEWGSDFQRRMFSFLQIQAAAGAPLLVPMLVAARNPHPLGWPDALALILAALAVAGEALADRQLQAFRTDPANKGRVCDAGLWGWSRHPNYFFEWLHWFAYPLFALGGGLAWLAFIGPAFMYVLLVHVSGIPPLEAQMLRSRGDAYRAYRRRVSAFFPFPWPMPRRAP</sequence>
<protein>
    <submittedName>
        <fullName evidence="2">DUF1295 domain-containing protein</fullName>
    </submittedName>
</protein>
<reference evidence="2 3" key="1">
    <citation type="submission" date="2019-01" db="EMBL/GenBank/DDBJ databases">
        <authorList>
            <person name="Chen W.-M."/>
        </authorList>
    </citation>
    <scope>NUCLEOTIDE SEQUENCE [LARGE SCALE GENOMIC DNA]</scope>
    <source>
        <strain evidence="2 3">CCP-6</strain>
    </source>
</reference>
<evidence type="ECO:0000256" key="1">
    <source>
        <dbReference type="SAM" id="Phobius"/>
    </source>
</evidence>
<dbReference type="EMBL" id="SACL01000008">
    <property type="protein sequence ID" value="RVT92008.1"/>
    <property type="molecule type" value="Genomic_DNA"/>
</dbReference>
<evidence type="ECO:0000313" key="3">
    <source>
        <dbReference type="Proteomes" id="UP000282957"/>
    </source>
</evidence>
<feature type="transmembrane region" description="Helical" evidence="1">
    <location>
        <begin position="136"/>
        <end position="152"/>
    </location>
</feature>
<feature type="transmembrane region" description="Helical" evidence="1">
    <location>
        <begin position="29"/>
        <end position="51"/>
    </location>
</feature>
<proteinExistence type="predicted"/>
<dbReference type="PANTHER" id="PTHR32251">
    <property type="entry name" value="3-OXO-5-ALPHA-STEROID 4-DEHYDROGENASE"/>
    <property type="match status" value="1"/>
</dbReference>
<organism evidence="2 3">
    <name type="scientific">Rhodovarius crocodyli</name>
    <dbReference type="NCBI Taxonomy" id="1979269"/>
    <lineage>
        <taxon>Bacteria</taxon>
        <taxon>Pseudomonadati</taxon>
        <taxon>Pseudomonadota</taxon>
        <taxon>Alphaproteobacteria</taxon>
        <taxon>Acetobacterales</taxon>
        <taxon>Roseomonadaceae</taxon>
        <taxon>Rhodovarius</taxon>
    </lineage>
</organism>
<dbReference type="PROSITE" id="PS50244">
    <property type="entry name" value="S5A_REDUCTASE"/>
    <property type="match status" value="1"/>
</dbReference>
<feature type="transmembrane region" description="Helical" evidence="1">
    <location>
        <begin position="191"/>
        <end position="217"/>
    </location>
</feature>
<dbReference type="RefSeq" id="WP_127789338.1">
    <property type="nucleotide sequence ID" value="NZ_SACL01000008.1"/>
</dbReference>
<keyword evidence="3" id="KW-1185">Reference proteome</keyword>
<dbReference type="InterPro" id="IPR010721">
    <property type="entry name" value="UstE-like"/>
</dbReference>
<feature type="transmembrane region" description="Helical" evidence="1">
    <location>
        <begin position="103"/>
        <end position="124"/>
    </location>
</feature>
<dbReference type="Gene3D" id="1.20.120.1630">
    <property type="match status" value="1"/>
</dbReference>
<comment type="caution">
    <text evidence="2">The sequence shown here is derived from an EMBL/GenBank/DDBJ whole genome shotgun (WGS) entry which is preliminary data.</text>
</comment>
<accession>A0A437M2U5</accession>
<dbReference type="Proteomes" id="UP000282957">
    <property type="component" value="Unassembled WGS sequence"/>
</dbReference>
<dbReference type="PANTHER" id="PTHR32251:SF17">
    <property type="entry name" value="STEROID 5-ALPHA REDUCTASE C-TERMINAL DOMAIN-CONTAINING PROTEIN"/>
    <property type="match status" value="1"/>
</dbReference>
<dbReference type="AlphaFoldDB" id="A0A437M2U5"/>
<keyword evidence="1" id="KW-0472">Membrane</keyword>